<sequence>MDTRTIICIICTILSSYGLAGTLIILFSSIVTFGDETRFKLTDVTIFLLPLVSVAAWYFYFKISGYWINYDIVSKKLKVRGLCLGSLAVILSMGSGLVFCFPSILLMIYIYFTAPESKKAAPL</sequence>
<keyword evidence="1" id="KW-0472">Membrane</keyword>
<keyword evidence="1" id="KW-1133">Transmembrane helix</keyword>
<keyword evidence="1" id="KW-0812">Transmembrane</keyword>
<gene>
    <name evidence="2" type="ORF">EMK97_06585</name>
</gene>
<evidence type="ECO:0000313" key="3">
    <source>
        <dbReference type="Proteomes" id="UP000290244"/>
    </source>
</evidence>
<dbReference type="AlphaFoldDB" id="A0A4P6P5J6"/>
<feature type="transmembrane region" description="Helical" evidence="1">
    <location>
        <begin position="82"/>
        <end position="112"/>
    </location>
</feature>
<keyword evidence="3" id="KW-1185">Reference proteome</keyword>
<dbReference type="EMBL" id="CP034759">
    <property type="protein sequence ID" value="QBG35409.1"/>
    <property type="molecule type" value="Genomic_DNA"/>
</dbReference>
<dbReference type="Proteomes" id="UP000290244">
    <property type="component" value="Chromosome"/>
</dbReference>
<reference evidence="2 3" key="1">
    <citation type="submission" date="2018-12" db="EMBL/GenBank/DDBJ databases">
        <title>Complete genome of Litorilituus sediminis.</title>
        <authorList>
            <person name="Liu A."/>
            <person name="Rong J."/>
        </authorList>
    </citation>
    <scope>NUCLEOTIDE SEQUENCE [LARGE SCALE GENOMIC DNA]</scope>
    <source>
        <strain evidence="2 3">JCM 17549</strain>
    </source>
</reference>
<feature type="transmembrane region" description="Helical" evidence="1">
    <location>
        <begin position="44"/>
        <end position="61"/>
    </location>
</feature>
<name>A0A4P6P5J6_9GAMM</name>
<evidence type="ECO:0000256" key="1">
    <source>
        <dbReference type="SAM" id="Phobius"/>
    </source>
</evidence>
<protein>
    <submittedName>
        <fullName evidence="2">Uncharacterized protein</fullName>
    </submittedName>
</protein>
<organism evidence="2 3">
    <name type="scientific">Litorilituus sediminis</name>
    <dbReference type="NCBI Taxonomy" id="718192"/>
    <lineage>
        <taxon>Bacteria</taxon>
        <taxon>Pseudomonadati</taxon>
        <taxon>Pseudomonadota</taxon>
        <taxon>Gammaproteobacteria</taxon>
        <taxon>Alteromonadales</taxon>
        <taxon>Colwelliaceae</taxon>
        <taxon>Litorilituus</taxon>
    </lineage>
</organism>
<proteinExistence type="predicted"/>
<dbReference type="RefSeq" id="WP_130600554.1">
    <property type="nucleotide sequence ID" value="NZ_CP034759.1"/>
</dbReference>
<accession>A0A4P6P5J6</accession>
<dbReference type="KEGG" id="lsd:EMK97_06585"/>
<evidence type="ECO:0000313" key="2">
    <source>
        <dbReference type="EMBL" id="QBG35409.1"/>
    </source>
</evidence>
<feature type="transmembrane region" description="Helical" evidence="1">
    <location>
        <begin position="7"/>
        <end position="32"/>
    </location>
</feature>